<comment type="caution">
    <text evidence="5">The sequence shown here is derived from an EMBL/GenBank/DDBJ whole genome shotgun (WGS) entry which is preliminary data.</text>
</comment>
<evidence type="ECO:0000259" key="4">
    <source>
        <dbReference type="Pfam" id="PF21761"/>
    </source>
</evidence>
<reference evidence="5 6" key="1">
    <citation type="submission" date="2020-10" db="EMBL/GenBank/DDBJ databases">
        <title>Identification of Nocardia species via Next-generation sequencing and recognition of intraspecies genetic diversity.</title>
        <authorList>
            <person name="Li P."/>
            <person name="Li P."/>
            <person name="Lu B."/>
        </authorList>
    </citation>
    <scope>NUCLEOTIDE SEQUENCE [LARGE SCALE GENOMIC DNA]</scope>
    <source>
        <strain evidence="5 6">BJ06-0143</strain>
    </source>
</reference>
<dbReference type="RefSeq" id="WP_195000570.1">
    <property type="nucleotide sequence ID" value="NZ_JADLQN010000001.1"/>
</dbReference>
<dbReference type="PIRSF" id="PIRSF000103">
    <property type="entry name" value="HIBADH"/>
    <property type="match status" value="1"/>
</dbReference>
<dbReference type="Proteomes" id="UP000707731">
    <property type="component" value="Unassembled WGS sequence"/>
</dbReference>
<dbReference type="InterPro" id="IPR013328">
    <property type="entry name" value="6PGD_dom2"/>
</dbReference>
<dbReference type="InterPro" id="IPR036291">
    <property type="entry name" value="NAD(P)-bd_dom_sf"/>
</dbReference>
<feature type="domain" description="NADPH-dependent reductive aminase-like C-terminal" evidence="4">
    <location>
        <begin position="169"/>
        <end position="293"/>
    </location>
</feature>
<dbReference type="Gene3D" id="3.40.50.720">
    <property type="entry name" value="NAD(P)-binding Rossmann-like Domain"/>
    <property type="match status" value="1"/>
</dbReference>
<proteinExistence type="inferred from homology"/>
<evidence type="ECO:0000259" key="3">
    <source>
        <dbReference type="Pfam" id="PF03446"/>
    </source>
</evidence>
<evidence type="ECO:0000313" key="5">
    <source>
        <dbReference type="EMBL" id="MBF6353696.1"/>
    </source>
</evidence>
<keyword evidence="6" id="KW-1185">Reference proteome</keyword>
<name>A0ABS0D5T8_9NOCA</name>
<feature type="domain" description="6-phosphogluconate dehydrogenase NADP-binding" evidence="3">
    <location>
        <begin position="14"/>
        <end position="166"/>
    </location>
</feature>
<evidence type="ECO:0000256" key="2">
    <source>
        <dbReference type="ARBA" id="ARBA00023002"/>
    </source>
</evidence>
<organism evidence="5 6">
    <name type="scientific">Nocardia higoensis</name>
    <dbReference type="NCBI Taxonomy" id="228599"/>
    <lineage>
        <taxon>Bacteria</taxon>
        <taxon>Bacillati</taxon>
        <taxon>Actinomycetota</taxon>
        <taxon>Actinomycetes</taxon>
        <taxon>Mycobacteriales</taxon>
        <taxon>Nocardiaceae</taxon>
        <taxon>Nocardia</taxon>
    </lineage>
</organism>
<dbReference type="Gene3D" id="1.10.1040.10">
    <property type="entry name" value="N-(1-d-carboxylethyl)-l-norvaline Dehydrogenase, domain 2"/>
    <property type="match status" value="1"/>
</dbReference>
<dbReference type="PANTHER" id="PTHR43580">
    <property type="entry name" value="OXIDOREDUCTASE GLYR1-RELATED"/>
    <property type="match status" value="1"/>
</dbReference>
<protein>
    <submittedName>
        <fullName evidence="5">NAD(P)-dependent oxidoreductase</fullName>
    </submittedName>
</protein>
<dbReference type="InterPro" id="IPR006115">
    <property type="entry name" value="6PGDH_NADP-bd"/>
</dbReference>
<dbReference type="InterPro" id="IPR051265">
    <property type="entry name" value="HIBADH-related_NP60_sf"/>
</dbReference>
<dbReference type="InterPro" id="IPR015815">
    <property type="entry name" value="HIBADH-related"/>
</dbReference>
<dbReference type="Pfam" id="PF03446">
    <property type="entry name" value="NAD_binding_2"/>
    <property type="match status" value="1"/>
</dbReference>
<dbReference type="SUPFAM" id="SSF51735">
    <property type="entry name" value="NAD(P)-binding Rossmann-fold domains"/>
    <property type="match status" value="1"/>
</dbReference>
<accession>A0ABS0D5T8</accession>
<keyword evidence="2" id="KW-0560">Oxidoreductase</keyword>
<dbReference type="Pfam" id="PF21761">
    <property type="entry name" value="RedAm-like_C"/>
    <property type="match status" value="1"/>
</dbReference>
<dbReference type="EMBL" id="JADLQN010000001">
    <property type="protein sequence ID" value="MBF6353696.1"/>
    <property type="molecule type" value="Genomic_DNA"/>
</dbReference>
<comment type="similarity">
    <text evidence="1">Belongs to the HIBADH-related family.</text>
</comment>
<dbReference type="InterPro" id="IPR048666">
    <property type="entry name" value="RedAm-like_C"/>
</dbReference>
<evidence type="ECO:0000256" key="1">
    <source>
        <dbReference type="ARBA" id="ARBA00009080"/>
    </source>
</evidence>
<dbReference type="PANTHER" id="PTHR43580:SF2">
    <property type="entry name" value="CYTOKINE-LIKE NUCLEAR FACTOR N-PAC"/>
    <property type="match status" value="1"/>
</dbReference>
<sequence length="298" mass="31480">MIIETTSDPASTPVTVLGLGAMGSAIARIFLDRGHPTTVWNRTRSKSAPLAEAGAVATETAAAAVAAGPLVVLCVLDYDAVEDVLATVGDAISGKALVNVTSGSPSRARAIQQWATEHGAEYLDGGVMGDPPDLGSGHVMFSYSGSRTVFDTHEATLRELGTPTYYGADAGLASVEFMAQVAMGYEILLGFLHTLRLVREEGVDVVEFAARFADSLTGYPPLLTAIGEAVRDRTYPPDLGPLSVQAALMGDLVEHRESLGVEAVRMREVRDLMDKRIADGHGDQGFSSLFELLGSDRQ</sequence>
<evidence type="ECO:0000313" key="6">
    <source>
        <dbReference type="Proteomes" id="UP000707731"/>
    </source>
</evidence>
<gene>
    <name evidence="5" type="ORF">IU449_03890</name>
</gene>